<dbReference type="GO" id="GO:0016020">
    <property type="term" value="C:membrane"/>
    <property type="evidence" value="ECO:0007669"/>
    <property type="project" value="UniProtKB-SubCell"/>
</dbReference>
<dbReference type="EMBL" id="JARIHO010000021">
    <property type="protein sequence ID" value="KAJ7346087.1"/>
    <property type="molecule type" value="Genomic_DNA"/>
</dbReference>
<sequence>MSKYDMSLKAFHLYGTLTSVEVIFGISLKDLGEELISSNSQILPLTASLSAASILIDALRVHLPSWVSVIASFLPTPAFTVIRKNRYLASQLGSRIVHEKMDAVQKGLDIDSDIYGLLVATGHLEARKSAGMSPDEIAGQAPLLLIAGHNGVEAVFGVHLTANAVSFALLELARNLEAQDQLRAEIQVMFSEKSTNVAYDNMPLLNAFIKEVFRIFSAGPIKERMAVRDVLIPLKESITTALGEQITAIPVSKGEVVIVAPASYHRLVSRWGSDAHEFKPSRWLDCTASQTDALGPYANLLTFLAGGRTCLGIPSSWRFAILEMQVLLFELVRKFSFALPPDSDSVVQPRVTGVLMPTLSNGKRSLPLCVKKIV</sequence>
<dbReference type="InterPro" id="IPR001128">
    <property type="entry name" value="Cyt_P450"/>
</dbReference>
<evidence type="ECO:0000256" key="2">
    <source>
        <dbReference type="ARBA" id="ARBA00004370"/>
    </source>
</evidence>
<dbReference type="PANTHER" id="PTHR24305:SF166">
    <property type="entry name" value="CYTOCHROME P450 12A4, MITOCHONDRIAL-RELATED"/>
    <property type="match status" value="1"/>
</dbReference>
<keyword evidence="7" id="KW-0479">Metal-binding</keyword>
<name>A0AAD6ZZN8_9AGAR</name>
<evidence type="ECO:0000256" key="1">
    <source>
        <dbReference type="ARBA" id="ARBA00001971"/>
    </source>
</evidence>
<dbReference type="GO" id="GO:0020037">
    <property type="term" value="F:heme binding"/>
    <property type="evidence" value="ECO:0007669"/>
    <property type="project" value="InterPro"/>
</dbReference>
<keyword evidence="11" id="KW-0503">Monooxygenase</keyword>
<evidence type="ECO:0000313" key="13">
    <source>
        <dbReference type="EMBL" id="KAJ7346087.1"/>
    </source>
</evidence>
<organism evidence="13 14">
    <name type="scientific">Mycena albidolilacea</name>
    <dbReference type="NCBI Taxonomy" id="1033008"/>
    <lineage>
        <taxon>Eukaryota</taxon>
        <taxon>Fungi</taxon>
        <taxon>Dikarya</taxon>
        <taxon>Basidiomycota</taxon>
        <taxon>Agaricomycotina</taxon>
        <taxon>Agaricomycetes</taxon>
        <taxon>Agaricomycetidae</taxon>
        <taxon>Agaricales</taxon>
        <taxon>Marasmiineae</taxon>
        <taxon>Mycenaceae</taxon>
        <taxon>Mycena</taxon>
    </lineage>
</organism>
<evidence type="ECO:0000256" key="6">
    <source>
        <dbReference type="ARBA" id="ARBA00022692"/>
    </source>
</evidence>
<comment type="similarity">
    <text evidence="4">Belongs to the cytochrome P450 family.</text>
</comment>
<dbReference type="Gene3D" id="1.10.630.10">
    <property type="entry name" value="Cytochrome P450"/>
    <property type="match status" value="1"/>
</dbReference>
<evidence type="ECO:0000313" key="14">
    <source>
        <dbReference type="Proteomes" id="UP001218218"/>
    </source>
</evidence>
<dbReference type="GO" id="GO:0004497">
    <property type="term" value="F:monooxygenase activity"/>
    <property type="evidence" value="ECO:0007669"/>
    <property type="project" value="UniProtKB-KW"/>
</dbReference>
<evidence type="ECO:0000256" key="11">
    <source>
        <dbReference type="ARBA" id="ARBA00023033"/>
    </source>
</evidence>
<keyword evidence="9" id="KW-0560">Oxidoreductase</keyword>
<evidence type="ECO:0000256" key="5">
    <source>
        <dbReference type="ARBA" id="ARBA00022617"/>
    </source>
</evidence>
<keyword evidence="6" id="KW-0812">Transmembrane</keyword>
<dbReference type="AlphaFoldDB" id="A0AAD6ZZN8"/>
<reference evidence="13" key="1">
    <citation type="submission" date="2023-03" db="EMBL/GenBank/DDBJ databases">
        <title>Massive genome expansion in bonnet fungi (Mycena s.s.) driven by repeated elements and novel gene families across ecological guilds.</title>
        <authorList>
            <consortium name="Lawrence Berkeley National Laboratory"/>
            <person name="Harder C.B."/>
            <person name="Miyauchi S."/>
            <person name="Viragh M."/>
            <person name="Kuo A."/>
            <person name="Thoen E."/>
            <person name="Andreopoulos B."/>
            <person name="Lu D."/>
            <person name="Skrede I."/>
            <person name="Drula E."/>
            <person name="Henrissat B."/>
            <person name="Morin E."/>
            <person name="Kohler A."/>
            <person name="Barry K."/>
            <person name="LaButti K."/>
            <person name="Morin E."/>
            <person name="Salamov A."/>
            <person name="Lipzen A."/>
            <person name="Mereny Z."/>
            <person name="Hegedus B."/>
            <person name="Baldrian P."/>
            <person name="Stursova M."/>
            <person name="Weitz H."/>
            <person name="Taylor A."/>
            <person name="Grigoriev I.V."/>
            <person name="Nagy L.G."/>
            <person name="Martin F."/>
            <person name="Kauserud H."/>
        </authorList>
    </citation>
    <scope>NUCLEOTIDE SEQUENCE</scope>
    <source>
        <strain evidence="13">CBHHK002</strain>
    </source>
</reference>
<keyword evidence="5" id="KW-0349">Heme</keyword>
<dbReference type="Pfam" id="PF00067">
    <property type="entry name" value="p450"/>
    <property type="match status" value="1"/>
</dbReference>
<comment type="subcellular location">
    <subcellularLocation>
        <location evidence="2">Membrane</location>
    </subcellularLocation>
</comment>
<evidence type="ECO:0000256" key="10">
    <source>
        <dbReference type="ARBA" id="ARBA00023004"/>
    </source>
</evidence>
<evidence type="ECO:0000256" key="9">
    <source>
        <dbReference type="ARBA" id="ARBA00023002"/>
    </source>
</evidence>
<comment type="caution">
    <text evidence="13">The sequence shown here is derived from an EMBL/GenBank/DDBJ whole genome shotgun (WGS) entry which is preliminary data.</text>
</comment>
<proteinExistence type="inferred from homology"/>
<evidence type="ECO:0000256" key="4">
    <source>
        <dbReference type="ARBA" id="ARBA00010617"/>
    </source>
</evidence>
<comment type="cofactor">
    <cofactor evidence="1">
        <name>heme</name>
        <dbReference type="ChEBI" id="CHEBI:30413"/>
    </cofactor>
</comment>
<accession>A0AAD6ZZN8</accession>
<keyword evidence="8" id="KW-1133">Transmembrane helix</keyword>
<evidence type="ECO:0000256" key="12">
    <source>
        <dbReference type="ARBA" id="ARBA00023136"/>
    </source>
</evidence>
<evidence type="ECO:0000256" key="3">
    <source>
        <dbReference type="ARBA" id="ARBA00004721"/>
    </source>
</evidence>
<comment type="pathway">
    <text evidence="3">Secondary metabolite biosynthesis; terpenoid biosynthesis.</text>
</comment>
<protein>
    <submittedName>
        <fullName evidence="13">Cytochrome P450</fullName>
    </submittedName>
</protein>
<evidence type="ECO:0000256" key="8">
    <source>
        <dbReference type="ARBA" id="ARBA00022989"/>
    </source>
</evidence>
<dbReference type="PANTHER" id="PTHR24305">
    <property type="entry name" value="CYTOCHROME P450"/>
    <property type="match status" value="1"/>
</dbReference>
<evidence type="ECO:0000256" key="7">
    <source>
        <dbReference type="ARBA" id="ARBA00022723"/>
    </source>
</evidence>
<dbReference type="InterPro" id="IPR036396">
    <property type="entry name" value="Cyt_P450_sf"/>
</dbReference>
<dbReference type="InterPro" id="IPR050121">
    <property type="entry name" value="Cytochrome_P450_monoxygenase"/>
</dbReference>
<dbReference type="SUPFAM" id="SSF48264">
    <property type="entry name" value="Cytochrome P450"/>
    <property type="match status" value="1"/>
</dbReference>
<keyword evidence="10" id="KW-0408">Iron</keyword>
<gene>
    <name evidence="13" type="ORF">DFH08DRAFT_809929</name>
</gene>
<dbReference type="Proteomes" id="UP001218218">
    <property type="component" value="Unassembled WGS sequence"/>
</dbReference>
<keyword evidence="14" id="KW-1185">Reference proteome</keyword>
<dbReference type="GO" id="GO:0016705">
    <property type="term" value="F:oxidoreductase activity, acting on paired donors, with incorporation or reduction of molecular oxygen"/>
    <property type="evidence" value="ECO:0007669"/>
    <property type="project" value="InterPro"/>
</dbReference>
<dbReference type="GO" id="GO:0005506">
    <property type="term" value="F:iron ion binding"/>
    <property type="evidence" value="ECO:0007669"/>
    <property type="project" value="InterPro"/>
</dbReference>
<keyword evidence="12" id="KW-0472">Membrane</keyword>